<dbReference type="Proteomes" id="UP001165160">
    <property type="component" value="Unassembled WGS sequence"/>
</dbReference>
<evidence type="ECO:0000259" key="4">
    <source>
        <dbReference type="Pfam" id="PF00149"/>
    </source>
</evidence>
<feature type="chain" id="PRO_5041019372" description="Purple acid phosphatase" evidence="3">
    <location>
        <begin position="21"/>
        <end position="432"/>
    </location>
</feature>
<evidence type="ECO:0000256" key="2">
    <source>
        <dbReference type="ARBA" id="ARBA00023180"/>
    </source>
</evidence>
<dbReference type="InterPro" id="IPR004843">
    <property type="entry name" value="Calcineurin-like_PHP"/>
</dbReference>
<feature type="domain" description="Purple acid phosphatase N-terminal" evidence="6">
    <location>
        <begin position="24"/>
        <end position="105"/>
    </location>
</feature>
<organism evidence="7 8">
    <name type="scientific">Triparma verrucosa</name>
    <dbReference type="NCBI Taxonomy" id="1606542"/>
    <lineage>
        <taxon>Eukaryota</taxon>
        <taxon>Sar</taxon>
        <taxon>Stramenopiles</taxon>
        <taxon>Ochrophyta</taxon>
        <taxon>Bolidophyceae</taxon>
        <taxon>Parmales</taxon>
        <taxon>Triparmaceae</taxon>
        <taxon>Triparma</taxon>
    </lineage>
</organism>
<feature type="domain" description="Purple acid phosphatase C-terminal" evidence="5">
    <location>
        <begin position="363"/>
        <end position="425"/>
    </location>
</feature>
<dbReference type="GO" id="GO:0003993">
    <property type="term" value="F:acid phosphatase activity"/>
    <property type="evidence" value="ECO:0007669"/>
    <property type="project" value="UniProtKB-EC"/>
</dbReference>
<dbReference type="PANTHER" id="PTHR45867">
    <property type="entry name" value="PURPLE ACID PHOSPHATASE"/>
    <property type="match status" value="1"/>
</dbReference>
<dbReference type="InterPro" id="IPR025733">
    <property type="entry name" value="PAPs_C"/>
</dbReference>
<dbReference type="EMBL" id="BRXX01000337">
    <property type="protein sequence ID" value="GMI05782.1"/>
    <property type="molecule type" value="Genomic_DNA"/>
</dbReference>
<evidence type="ECO:0000259" key="6">
    <source>
        <dbReference type="Pfam" id="PF16656"/>
    </source>
</evidence>
<gene>
    <name evidence="7" type="ORF">TrVE_jg12809</name>
</gene>
<dbReference type="GO" id="GO:0046872">
    <property type="term" value="F:metal ion binding"/>
    <property type="evidence" value="ECO:0007669"/>
    <property type="project" value="InterPro"/>
</dbReference>
<reference evidence="8" key="1">
    <citation type="journal article" date="2023" name="Commun. Biol.">
        <title>Genome analysis of Parmales, the sister group of diatoms, reveals the evolutionary specialization of diatoms from phago-mixotrophs to photoautotrophs.</title>
        <authorList>
            <person name="Ban H."/>
            <person name="Sato S."/>
            <person name="Yoshikawa S."/>
            <person name="Yamada K."/>
            <person name="Nakamura Y."/>
            <person name="Ichinomiya M."/>
            <person name="Sato N."/>
            <person name="Blanc-Mathieu R."/>
            <person name="Endo H."/>
            <person name="Kuwata A."/>
            <person name="Ogata H."/>
        </authorList>
    </citation>
    <scope>NUCLEOTIDE SEQUENCE [LARGE SCALE GENOMIC DNA]</scope>
    <source>
        <strain evidence="8">NIES 3699</strain>
    </source>
</reference>
<keyword evidence="8" id="KW-1185">Reference proteome</keyword>
<dbReference type="SUPFAM" id="SSF49363">
    <property type="entry name" value="Purple acid phosphatase, N-terminal domain"/>
    <property type="match status" value="1"/>
</dbReference>
<feature type="domain" description="Calcineurin-like phosphoesterase" evidence="4">
    <location>
        <begin position="115"/>
        <end position="347"/>
    </location>
</feature>
<dbReference type="Pfam" id="PF14008">
    <property type="entry name" value="Metallophos_C"/>
    <property type="match status" value="1"/>
</dbReference>
<evidence type="ECO:0000259" key="5">
    <source>
        <dbReference type="Pfam" id="PF14008"/>
    </source>
</evidence>
<sequence>MSRSLAFVLLGIFTANQVFGAGSPKGVHIAFAGVNSITISFYTTLDTGEDNLPWASIADRNFTGSTTKSKSRYHHDVIVSDLEPGEVYEYTTGVGSASSEPFTFHMIDYKSTKFKAAFVGDMGVNNSQATIDLLTKNIDQYAWVHHVGDVSYADDFDVKIEPSSGDGYDDVYDLFQDELETLATSTPYMVSPGNHDVTCRVTSDLGCPEQQRNFSAFRERWRMPSIESGSSTVEHHNVWYSYRIGNVHFVSIDTESDFPNAPTKPSTKIGGGAGGGFGDQLGWLKNDLKEANEDESVDFIVAMGHRVFYSSSITDWPLLAVKHVKEAFEPIFHEYNVDLYVCGHKHFYERGKPSFDDKEAEGGTIQIINGASGCNEGVQGEGKGKAHHLIAKGNYESTGYGELEVDGKEMIWRYILSESGSVDDEIVIKSRR</sequence>
<dbReference type="InterPro" id="IPR008963">
    <property type="entry name" value="Purple_acid_Pase-like_N"/>
</dbReference>
<dbReference type="SUPFAM" id="SSF56300">
    <property type="entry name" value="Metallo-dependent phosphatases"/>
    <property type="match status" value="1"/>
</dbReference>
<evidence type="ECO:0000313" key="8">
    <source>
        <dbReference type="Proteomes" id="UP001165160"/>
    </source>
</evidence>
<dbReference type="InterPro" id="IPR041792">
    <property type="entry name" value="MPP_PAP"/>
</dbReference>
<evidence type="ECO:0000313" key="7">
    <source>
        <dbReference type="EMBL" id="GMI05782.1"/>
    </source>
</evidence>
<feature type="signal peptide" evidence="3">
    <location>
        <begin position="1"/>
        <end position="20"/>
    </location>
</feature>
<comment type="catalytic activity">
    <reaction evidence="3">
        <text>a phosphate monoester + H2O = an alcohol + phosphate</text>
        <dbReference type="Rhea" id="RHEA:15017"/>
        <dbReference type="ChEBI" id="CHEBI:15377"/>
        <dbReference type="ChEBI" id="CHEBI:30879"/>
        <dbReference type="ChEBI" id="CHEBI:43474"/>
        <dbReference type="ChEBI" id="CHEBI:67140"/>
        <dbReference type="EC" id="3.1.3.2"/>
    </reaction>
</comment>
<dbReference type="InterPro" id="IPR029052">
    <property type="entry name" value="Metallo-depent_PP-like"/>
</dbReference>
<keyword evidence="2" id="KW-0325">Glycoprotein</keyword>
<dbReference type="EC" id="3.1.3.2" evidence="3"/>
<protein>
    <recommendedName>
        <fullName evidence="3">Purple acid phosphatase</fullName>
        <ecNumber evidence="3">3.1.3.2</ecNumber>
    </recommendedName>
</protein>
<proteinExistence type="inferred from homology"/>
<dbReference type="Pfam" id="PF00149">
    <property type="entry name" value="Metallophos"/>
    <property type="match status" value="1"/>
</dbReference>
<dbReference type="Pfam" id="PF16656">
    <property type="entry name" value="Pur_ac_phosph_N"/>
    <property type="match status" value="1"/>
</dbReference>
<name>A0A9W7CFT8_9STRA</name>
<dbReference type="InterPro" id="IPR015914">
    <property type="entry name" value="PAPs_N"/>
</dbReference>
<dbReference type="CDD" id="cd00839">
    <property type="entry name" value="MPP_PAPs"/>
    <property type="match status" value="1"/>
</dbReference>
<comment type="caution">
    <text evidence="7">The sequence shown here is derived from an EMBL/GenBank/DDBJ whole genome shotgun (WGS) entry which is preliminary data.</text>
</comment>
<dbReference type="AlphaFoldDB" id="A0A9W7CFT8"/>
<dbReference type="Gene3D" id="2.60.40.380">
    <property type="entry name" value="Purple acid phosphatase-like, N-terminal"/>
    <property type="match status" value="1"/>
</dbReference>
<keyword evidence="3" id="KW-0378">Hydrolase</keyword>
<comment type="similarity">
    <text evidence="3">Belongs to the metallophosphoesterase superfamily. Purple acid phosphatase family.</text>
</comment>
<evidence type="ECO:0000256" key="1">
    <source>
        <dbReference type="ARBA" id="ARBA00022729"/>
    </source>
</evidence>
<evidence type="ECO:0000256" key="3">
    <source>
        <dbReference type="RuleBase" id="RU361203"/>
    </source>
</evidence>
<keyword evidence="1 3" id="KW-0732">Signal</keyword>
<accession>A0A9W7CFT8</accession>
<dbReference type="Gene3D" id="3.60.21.10">
    <property type="match status" value="1"/>
</dbReference>